<name>A0AAW6TTE2_9BACT</name>
<keyword evidence="8" id="KW-1185">Reference proteome</keyword>
<dbReference type="Gene3D" id="1.10.1740.10">
    <property type="match status" value="1"/>
</dbReference>
<keyword evidence="3" id="KW-0731">Sigma factor</keyword>
<comment type="caution">
    <text evidence="7">The sequence shown here is derived from an EMBL/GenBank/DDBJ whole genome shotgun (WGS) entry which is preliminary data.</text>
</comment>
<dbReference type="Pfam" id="PF08281">
    <property type="entry name" value="Sigma70_r4_2"/>
    <property type="match status" value="1"/>
</dbReference>
<evidence type="ECO:0000256" key="1">
    <source>
        <dbReference type="ARBA" id="ARBA00010641"/>
    </source>
</evidence>
<evidence type="ECO:0000256" key="3">
    <source>
        <dbReference type="ARBA" id="ARBA00023082"/>
    </source>
</evidence>
<dbReference type="CDD" id="cd06171">
    <property type="entry name" value="Sigma70_r4"/>
    <property type="match status" value="1"/>
</dbReference>
<dbReference type="PANTHER" id="PTHR43133:SF8">
    <property type="entry name" value="RNA POLYMERASE SIGMA FACTOR HI_1459-RELATED"/>
    <property type="match status" value="1"/>
</dbReference>
<dbReference type="InterPro" id="IPR036388">
    <property type="entry name" value="WH-like_DNA-bd_sf"/>
</dbReference>
<dbReference type="SUPFAM" id="SSF88659">
    <property type="entry name" value="Sigma3 and sigma4 domains of RNA polymerase sigma factors"/>
    <property type="match status" value="1"/>
</dbReference>
<accession>A0AAW6TTE2</accession>
<evidence type="ECO:0000259" key="6">
    <source>
        <dbReference type="PROSITE" id="PS00622"/>
    </source>
</evidence>
<dbReference type="EMBL" id="JASCXX010000007">
    <property type="protein sequence ID" value="MDI6448972.1"/>
    <property type="molecule type" value="Genomic_DNA"/>
</dbReference>
<dbReference type="InterPro" id="IPR013325">
    <property type="entry name" value="RNA_pol_sigma_r2"/>
</dbReference>
<reference evidence="7" key="1">
    <citation type="submission" date="2023-05" db="EMBL/GenBank/DDBJ databases">
        <title>Anaerotaeda fermentans gen. nov., sp. nov., a novel anaerobic planctomycete of the new family within the order Sedimentisphaerales isolated from Taman Peninsula, Russia.</title>
        <authorList>
            <person name="Khomyakova M.A."/>
            <person name="Merkel A.Y."/>
            <person name="Slobodkin A.I."/>
        </authorList>
    </citation>
    <scope>NUCLEOTIDE SEQUENCE</scope>
    <source>
        <strain evidence="7">M17dextr</strain>
    </source>
</reference>
<dbReference type="PROSITE" id="PS00622">
    <property type="entry name" value="HTH_LUXR_1"/>
    <property type="match status" value="1"/>
</dbReference>
<dbReference type="AlphaFoldDB" id="A0AAW6TTE2"/>
<gene>
    <name evidence="7" type="ORF">QJ522_07930</name>
</gene>
<dbReference type="GO" id="GO:0003677">
    <property type="term" value="F:DNA binding"/>
    <property type="evidence" value="ECO:0007669"/>
    <property type="project" value="UniProtKB-KW"/>
</dbReference>
<dbReference type="PANTHER" id="PTHR43133">
    <property type="entry name" value="RNA POLYMERASE ECF-TYPE SIGMA FACTO"/>
    <property type="match status" value="1"/>
</dbReference>
<dbReference type="InterPro" id="IPR013324">
    <property type="entry name" value="RNA_pol_sigma_r3/r4-like"/>
</dbReference>
<dbReference type="GO" id="GO:0016987">
    <property type="term" value="F:sigma factor activity"/>
    <property type="evidence" value="ECO:0007669"/>
    <property type="project" value="UniProtKB-KW"/>
</dbReference>
<dbReference type="Pfam" id="PF04542">
    <property type="entry name" value="Sigma70_r2"/>
    <property type="match status" value="1"/>
</dbReference>
<dbReference type="InterPro" id="IPR039425">
    <property type="entry name" value="RNA_pol_sigma-70-like"/>
</dbReference>
<protein>
    <submittedName>
        <fullName evidence="7">Sigma-70 family RNA polymerase sigma factor</fullName>
    </submittedName>
</protein>
<organism evidence="7 8">
    <name type="scientific">Anaerobaca lacustris</name>
    <dbReference type="NCBI Taxonomy" id="3044600"/>
    <lineage>
        <taxon>Bacteria</taxon>
        <taxon>Pseudomonadati</taxon>
        <taxon>Planctomycetota</taxon>
        <taxon>Phycisphaerae</taxon>
        <taxon>Sedimentisphaerales</taxon>
        <taxon>Anaerobacaceae</taxon>
        <taxon>Anaerobaca</taxon>
    </lineage>
</organism>
<comment type="similarity">
    <text evidence="1">Belongs to the sigma-70 factor family. ECF subfamily.</text>
</comment>
<feature type="domain" description="HTH luxR-type" evidence="6">
    <location>
        <begin position="127"/>
        <end position="154"/>
    </location>
</feature>
<dbReference type="InterPro" id="IPR000792">
    <property type="entry name" value="Tscrpt_reg_LuxR_C"/>
</dbReference>
<evidence type="ECO:0000256" key="5">
    <source>
        <dbReference type="ARBA" id="ARBA00023163"/>
    </source>
</evidence>
<dbReference type="GO" id="GO:0006352">
    <property type="term" value="P:DNA-templated transcription initiation"/>
    <property type="evidence" value="ECO:0007669"/>
    <property type="project" value="InterPro"/>
</dbReference>
<keyword evidence="2" id="KW-0805">Transcription regulation</keyword>
<dbReference type="NCBIfam" id="TIGR02937">
    <property type="entry name" value="sigma70-ECF"/>
    <property type="match status" value="1"/>
</dbReference>
<evidence type="ECO:0000313" key="8">
    <source>
        <dbReference type="Proteomes" id="UP001431776"/>
    </source>
</evidence>
<evidence type="ECO:0000313" key="7">
    <source>
        <dbReference type="EMBL" id="MDI6448972.1"/>
    </source>
</evidence>
<evidence type="ECO:0000256" key="2">
    <source>
        <dbReference type="ARBA" id="ARBA00023015"/>
    </source>
</evidence>
<keyword evidence="4" id="KW-0238">DNA-binding</keyword>
<dbReference type="RefSeq" id="WP_349244381.1">
    <property type="nucleotide sequence ID" value="NZ_JASCXX010000007.1"/>
</dbReference>
<dbReference type="InterPro" id="IPR007627">
    <property type="entry name" value="RNA_pol_sigma70_r2"/>
</dbReference>
<sequence length="164" mass="18814">MSDRNFENLVHEYGRQVLNTALRVLGDANLANDIHQEVFLSIWRRWPSYNGQTNWPAYLYRVTVRKALEAARRANGYRREVPAERECDDRRPDGNMRAEELQTKLVAALAKLPAHQADAFVLLRLEGLATTEVAAILGCSPQTVRVHLHRALKRLSRELRPYLG</sequence>
<keyword evidence="5" id="KW-0804">Transcription</keyword>
<dbReference type="Proteomes" id="UP001431776">
    <property type="component" value="Unassembled WGS sequence"/>
</dbReference>
<dbReference type="SUPFAM" id="SSF88946">
    <property type="entry name" value="Sigma2 domain of RNA polymerase sigma factors"/>
    <property type="match status" value="1"/>
</dbReference>
<proteinExistence type="inferred from homology"/>
<dbReference type="InterPro" id="IPR013249">
    <property type="entry name" value="RNA_pol_sigma70_r4_t2"/>
</dbReference>
<evidence type="ECO:0000256" key="4">
    <source>
        <dbReference type="ARBA" id="ARBA00023125"/>
    </source>
</evidence>
<dbReference type="InterPro" id="IPR014284">
    <property type="entry name" value="RNA_pol_sigma-70_dom"/>
</dbReference>
<dbReference type="Gene3D" id="1.10.10.10">
    <property type="entry name" value="Winged helix-like DNA-binding domain superfamily/Winged helix DNA-binding domain"/>
    <property type="match status" value="1"/>
</dbReference>